<organism evidence="1 2">
    <name type="scientific">Mycobacterium kansasii</name>
    <dbReference type="NCBI Taxonomy" id="1768"/>
    <lineage>
        <taxon>Bacteria</taxon>
        <taxon>Bacillati</taxon>
        <taxon>Actinomycetota</taxon>
        <taxon>Actinomycetes</taxon>
        <taxon>Mycobacteriales</taxon>
        <taxon>Mycobacteriaceae</taxon>
        <taxon>Mycobacterium</taxon>
    </lineage>
</organism>
<accession>A0A1V3WGQ6</accession>
<dbReference type="AlphaFoldDB" id="A0A1V3WGQ6"/>
<comment type="caution">
    <text evidence="1">The sequence shown here is derived from an EMBL/GenBank/DDBJ whole genome shotgun (WGS) entry which is preliminary data.</text>
</comment>
<dbReference type="EMBL" id="MVBM01000010">
    <property type="protein sequence ID" value="OOK65616.1"/>
    <property type="molecule type" value="Genomic_DNA"/>
</dbReference>
<proteinExistence type="predicted"/>
<protein>
    <submittedName>
        <fullName evidence="1">Uncharacterized protein</fullName>
    </submittedName>
</protein>
<name>A0A1V3WGQ6_MYCKA</name>
<evidence type="ECO:0000313" key="2">
    <source>
        <dbReference type="Proteomes" id="UP000189229"/>
    </source>
</evidence>
<reference evidence="1 2" key="1">
    <citation type="submission" date="2017-02" db="EMBL/GenBank/DDBJ databases">
        <title>Complete genome sequences of Mycobacterium kansasii strains isolated from rhesus macaques.</title>
        <authorList>
            <person name="Panda A."/>
            <person name="Nagaraj S."/>
            <person name="Zhao X."/>
            <person name="Tettelin H."/>
            <person name="Detolla L.J."/>
        </authorList>
    </citation>
    <scope>NUCLEOTIDE SEQUENCE [LARGE SCALE GENOMIC DNA]</scope>
    <source>
        <strain evidence="1 2">11-3813</strain>
    </source>
</reference>
<gene>
    <name evidence="1" type="ORF">BZL30_8712</name>
</gene>
<evidence type="ECO:0000313" key="1">
    <source>
        <dbReference type="EMBL" id="OOK65616.1"/>
    </source>
</evidence>
<dbReference type="Proteomes" id="UP000189229">
    <property type="component" value="Unassembled WGS sequence"/>
</dbReference>
<sequence>MLNGSPGTQCNGVRDQSNRTLRRCVGYPSCRFSSTAVIGHSSRLAELCYVSAPGRLRRLGTSTRIPGDRPAALIAPGYTR</sequence>